<feature type="region of interest" description="Disordered" evidence="1">
    <location>
        <begin position="155"/>
        <end position="183"/>
    </location>
</feature>
<dbReference type="PANTHER" id="PTHR33067">
    <property type="entry name" value="RNA-DIRECTED DNA POLYMERASE-RELATED"/>
    <property type="match status" value="1"/>
</dbReference>
<feature type="region of interest" description="Disordered" evidence="1">
    <location>
        <begin position="1"/>
        <end position="22"/>
    </location>
</feature>
<dbReference type="Gene3D" id="2.40.70.10">
    <property type="entry name" value="Acid Proteases"/>
    <property type="match status" value="1"/>
</dbReference>
<proteinExistence type="predicted"/>
<dbReference type="AlphaFoldDB" id="A0A5N6MCA3"/>
<comment type="caution">
    <text evidence="2">The sequence shown here is derived from an EMBL/GenBank/DDBJ whole genome shotgun (WGS) entry which is preliminary data.</text>
</comment>
<name>A0A5N6MCA3_9ASTR</name>
<feature type="compositionally biased region" description="Basic and acidic residues" evidence="1">
    <location>
        <begin position="221"/>
        <end position="230"/>
    </location>
</feature>
<accession>A0A5N6MCA3</accession>
<evidence type="ECO:0000313" key="2">
    <source>
        <dbReference type="EMBL" id="KAD3338082.1"/>
    </source>
</evidence>
<dbReference type="InterPro" id="IPR021109">
    <property type="entry name" value="Peptidase_aspartic_dom_sf"/>
</dbReference>
<keyword evidence="3" id="KW-1185">Reference proteome</keyword>
<dbReference type="EMBL" id="SZYD01000016">
    <property type="protein sequence ID" value="KAD3338082.1"/>
    <property type="molecule type" value="Genomic_DNA"/>
</dbReference>
<dbReference type="PANTHER" id="PTHR33067:SF32">
    <property type="entry name" value="ASPARTIC PEPTIDASE DDI1-TYPE DOMAIN-CONTAINING PROTEIN"/>
    <property type="match status" value="1"/>
</dbReference>
<dbReference type="SUPFAM" id="SSF50630">
    <property type="entry name" value="Acid proteases"/>
    <property type="match status" value="1"/>
</dbReference>
<reference evidence="2 3" key="1">
    <citation type="submission" date="2019-05" db="EMBL/GenBank/DDBJ databases">
        <title>Mikania micrantha, genome provides insights into the molecular mechanism of rapid growth.</title>
        <authorList>
            <person name="Liu B."/>
        </authorList>
    </citation>
    <scope>NUCLEOTIDE SEQUENCE [LARGE SCALE GENOMIC DNA]</scope>
    <source>
        <strain evidence="2">NLD-2019</strain>
        <tissue evidence="2">Leaf</tissue>
    </source>
</reference>
<dbReference type="OrthoDB" id="1434591at2759"/>
<gene>
    <name evidence="2" type="ORF">E3N88_33603</name>
</gene>
<feature type="region of interest" description="Disordered" evidence="1">
    <location>
        <begin position="221"/>
        <end position="248"/>
    </location>
</feature>
<evidence type="ECO:0000256" key="1">
    <source>
        <dbReference type="SAM" id="MobiDB-lite"/>
    </source>
</evidence>
<dbReference type="Proteomes" id="UP000326396">
    <property type="component" value="Linkage Group LG6"/>
</dbReference>
<organism evidence="2 3">
    <name type="scientific">Mikania micrantha</name>
    <name type="common">bitter vine</name>
    <dbReference type="NCBI Taxonomy" id="192012"/>
    <lineage>
        <taxon>Eukaryota</taxon>
        <taxon>Viridiplantae</taxon>
        <taxon>Streptophyta</taxon>
        <taxon>Embryophyta</taxon>
        <taxon>Tracheophyta</taxon>
        <taxon>Spermatophyta</taxon>
        <taxon>Magnoliopsida</taxon>
        <taxon>eudicotyledons</taxon>
        <taxon>Gunneridae</taxon>
        <taxon>Pentapetalae</taxon>
        <taxon>asterids</taxon>
        <taxon>campanulids</taxon>
        <taxon>Asterales</taxon>
        <taxon>Asteraceae</taxon>
        <taxon>Asteroideae</taxon>
        <taxon>Heliantheae alliance</taxon>
        <taxon>Eupatorieae</taxon>
        <taxon>Mikania</taxon>
    </lineage>
</organism>
<dbReference type="CDD" id="cd00303">
    <property type="entry name" value="retropepsin_like"/>
    <property type="match status" value="1"/>
</dbReference>
<evidence type="ECO:0000313" key="3">
    <source>
        <dbReference type="Proteomes" id="UP000326396"/>
    </source>
</evidence>
<protein>
    <submittedName>
        <fullName evidence="2">Uncharacterized protein</fullName>
    </submittedName>
</protein>
<sequence length="264" mass="29633">MDKGISIEIGEGQPHVKDSELEEEQDVGAPLIPIQIGELKVSKALLDYGASVSILPGSLYDQYEFGPLQPVDTTVVLADMTRKRPRGMLIGVAVKIGEFYYPEDFLVLDYAPNVKQEQIIAILGRPFLATANAQINCRDSLVSMTSGNLKNDKKVMKEEHKVEESNVKQEKLPERPQVESSKVHIKLESKSSKASISLKKPSKFVKHSYENGEFVKKREGAEEVKMENKGDPSLSWIDNNQSGDYPAPQMENKIYVQKKLQYHK</sequence>